<dbReference type="GO" id="GO:0007635">
    <property type="term" value="P:chemosensory behavior"/>
    <property type="evidence" value="ECO:0007669"/>
    <property type="project" value="TreeGrafter"/>
</dbReference>
<comment type="function">
    <text evidence="8">Gustatory receptor which mediates acceptance or avoidance behavior, depending on its substrates.</text>
</comment>
<keyword evidence="4 8" id="KW-1133">Transmembrane helix</keyword>
<feature type="transmembrane region" description="Helical" evidence="8">
    <location>
        <begin position="132"/>
        <end position="151"/>
    </location>
</feature>
<dbReference type="Pfam" id="PF08395">
    <property type="entry name" value="7tm_7"/>
    <property type="match status" value="1"/>
</dbReference>
<name>A0A182WQZ6_9DIPT</name>
<evidence type="ECO:0000256" key="7">
    <source>
        <dbReference type="ARBA" id="ARBA00023224"/>
    </source>
</evidence>
<feature type="transmembrane region" description="Helical" evidence="8">
    <location>
        <begin position="362"/>
        <end position="380"/>
    </location>
</feature>
<evidence type="ECO:0000313" key="9">
    <source>
        <dbReference type="EnsemblMetazoa" id="AMIN015632-PA"/>
    </source>
</evidence>
<evidence type="ECO:0000256" key="1">
    <source>
        <dbReference type="ARBA" id="ARBA00004651"/>
    </source>
</evidence>
<dbReference type="AlphaFoldDB" id="A0A182WQZ6"/>
<comment type="similarity">
    <text evidence="8">Belongs to the insect chemoreceptor superfamily. Gustatory receptor (GR) family.</text>
</comment>
<feature type="transmembrane region" description="Helical" evidence="8">
    <location>
        <begin position="171"/>
        <end position="190"/>
    </location>
</feature>
<comment type="subcellular location">
    <subcellularLocation>
        <location evidence="1 8">Cell membrane</location>
        <topology evidence="1 8">Multi-pass membrane protein</topology>
    </subcellularLocation>
</comment>
<dbReference type="Proteomes" id="UP000075920">
    <property type="component" value="Unassembled WGS sequence"/>
</dbReference>
<proteinExistence type="inferred from homology"/>
<feature type="transmembrane region" description="Helical" evidence="8">
    <location>
        <begin position="237"/>
        <end position="258"/>
    </location>
</feature>
<evidence type="ECO:0000256" key="3">
    <source>
        <dbReference type="ARBA" id="ARBA00022692"/>
    </source>
</evidence>
<reference evidence="9" key="2">
    <citation type="submission" date="2020-05" db="UniProtKB">
        <authorList>
            <consortium name="EnsemblMetazoa"/>
        </authorList>
    </citation>
    <scope>IDENTIFICATION</scope>
    <source>
        <strain evidence="9">MINIMUS1</strain>
    </source>
</reference>
<dbReference type="GO" id="GO:0043025">
    <property type="term" value="C:neuronal cell body"/>
    <property type="evidence" value="ECO:0007669"/>
    <property type="project" value="TreeGrafter"/>
</dbReference>
<keyword evidence="3 8" id="KW-0812">Transmembrane</keyword>
<keyword evidence="6 8" id="KW-0675">Receptor</keyword>
<evidence type="ECO:0000256" key="8">
    <source>
        <dbReference type="RuleBase" id="RU363108"/>
    </source>
</evidence>
<evidence type="ECO:0000256" key="5">
    <source>
        <dbReference type="ARBA" id="ARBA00023136"/>
    </source>
</evidence>
<feature type="transmembrane region" description="Helical" evidence="8">
    <location>
        <begin position="73"/>
        <end position="94"/>
    </location>
</feature>
<feature type="transmembrane region" description="Helical" evidence="8">
    <location>
        <begin position="38"/>
        <end position="61"/>
    </location>
</feature>
<accession>A0A182WQZ6</accession>
<dbReference type="GO" id="GO:0050909">
    <property type="term" value="P:sensory perception of taste"/>
    <property type="evidence" value="ECO:0007669"/>
    <property type="project" value="InterPro"/>
</dbReference>
<feature type="transmembrane region" description="Helical" evidence="8">
    <location>
        <begin position="278"/>
        <end position="295"/>
    </location>
</feature>
<keyword evidence="2 8" id="KW-1003">Cell membrane</keyword>
<sequence length="392" mass="46079">MAQLCAQLRVLFFVGNVFHLIPCRYNSKTDQFETNFKLSLVAFVMSLSLSSVHMCFDWFQIWNGERYYTSRVFNFLLLLHIATFPMTIVYMLLLSFTKRVRIAMLYNELFTDRSWRFFGKRTSSWYVSSHRLGRFATAVITGAAFYLFLLILTGYESITKFPLAVTIFEAIRLYAMLVAILIYVVCVVVIKMRFKQIQERVQLYGASMNTFRQWNIFLDHYHVGVSMVNEINDNFSVLLLMVLVQVQVQLTNQFFVLYSSMQQGIPPAVSKIMMLYTQFWESSFLFILLLVGYACDSCHDQIDRVNVAIRNFVGEIEANPSNLQPRITCAWKWLDRFNLQTLYQIKRQRFLVGGMFVLDNKFVCMALTSMVTYLVILIQFRQYETEDMRSQF</sequence>
<protein>
    <recommendedName>
        <fullName evidence="8">Gustatory receptor</fullName>
    </recommendedName>
</protein>
<dbReference type="PANTHER" id="PTHR21143">
    <property type="entry name" value="INVERTEBRATE GUSTATORY RECEPTOR"/>
    <property type="match status" value="1"/>
</dbReference>
<evidence type="ECO:0000256" key="2">
    <source>
        <dbReference type="ARBA" id="ARBA00022475"/>
    </source>
</evidence>
<keyword evidence="5 8" id="KW-0472">Membrane</keyword>
<keyword evidence="10" id="KW-1185">Reference proteome</keyword>
<dbReference type="GO" id="GO:0008049">
    <property type="term" value="P:male courtship behavior"/>
    <property type="evidence" value="ECO:0007669"/>
    <property type="project" value="TreeGrafter"/>
</dbReference>
<reference evidence="10" key="1">
    <citation type="submission" date="2013-03" db="EMBL/GenBank/DDBJ databases">
        <title>The Genome Sequence of Anopheles minimus MINIMUS1.</title>
        <authorList>
            <consortium name="The Broad Institute Genomics Platform"/>
            <person name="Neafsey D.E."/>
            <person name="Walton C."/>
            <person name="Walker B."/>
            <person name="Young S.K."/>
            <person name="Zeng Q."/>
            <person name="Gargeya S."/>
            <person name="Fitzgerald M."/>
            <person name="Haas B."/>
            <person name="Abouelleil A."/>
            <person name="Allen A.W."/>
            <person name="Alvarado L."/>
            <person name="Arachchi H.M."/>
            <person name="Berlin A.M."/>
            <person name="Chapman S.B."/>
            <person name="Gainer-Dewar J."/>
            <person name="Goldberg J."/>
            <person name="Griggs A."/>
            <person name="Gujja S."/>
            <person name="Hansen M."/>
            <person name="Howarth C."/>
            <person name="Imamovic A."/>
            <person name="Ireland A."/>
            <person name="Larimer J."/>
            <person name="McCowan C."/>
            <person name="Murphy C."/>
            <person name="Pearson M."/>
            <person name="Poon T.W."/>
            <person name="Priest M."/>
            <person name="Roberts A."/>
            <person name="Saif S."/>
            <person name="Shea T."/>
            <person name="Sisk P."/>
            <person name="Sykes S."/>
            <person name="Wortman J."/>
            <person name="Nusbaum C."/>
            <person name="Birren B."/>
        </authorList>
    </citation>
    <scope>NUCLEOTIDE SEQUENCE [LARGE SCALE GENOMIC DNA]</scope>
    <source>
        <strain evidence="10">MINIMUS1</strain>
    </source>
</reference>
<evidence type="ECO:0000256" key="6">
    <source>
        <dbReference type="ARBA" id="ARBA00023170"/>
    </source>
</evidence>
<dbReference type="VEuPathDB" id="VectorBase:AMIN015632"/>
<evidence type="ECO:0000313" key="10">
    <source>
        <dbReference type="Proteomes" id="UP000075920"/>
    </source>
</evidence>
<organism evidence="9 10">
    <name type="scientific">Anopheles minimus</name>
    <dbReference type="NCBI Taxonomy" id="112268"/>
    <lineage>
        <taxon>Eukaryota</taxon>
        <taxon>Metazoa</taxon>
        <taxon>Ecdysozoa</taxon>
        <taxon>Arthropoda</taxon>
        <taxon>Hexapoda</taxon>
        <taxon>Insecta</taxon>
        <taxon>Pterygota</taxon>
        <taxon>Neoptera</taxon>
        <taxon>Endopterygota</taxon>
        <taxon>Diptera</taxon>
        <taxon>Nematocera</taxon>
        <taxon>Culicoidea</taxon>
        <taxon>Culicidae</taxon>
        <taxon>Anophelinae</taxon>
        <taxon>Anopheles</taxon>
    </lineage>
</organism>
<dbReference type="InterPro" id="IPR013604">
    <property type="entry name" value="7TM_chemorcpt"/>
</dbReference>
<dbReference type="EnsemblMetazoa" id="AMIN015632-RA">
    <property type="protein sequence ID" value="AMIN015632-PA"/>
    <property type="gene ID" value="AMIN015632"/>
</dbReference>
<dbReference type="GO" id="GO:0030425">
    <property type="term" value="C:dendrite"/>
    <property type="evidence" value="ECO:0007669"/>
    <property type="project" value="TreeGrafter"/>
</dbReference>
<dbReference type="GO" id="GO:0030424">
    <property type="term" value="C:axon"/>
    <property type="evidence" value="ECO:0007669"/>
    <property type="project" value="TreeGrafter"/>
</dbReference>
<keyword evidence="7 8" id="KW-0807">Transducer</keyword>
<dbReference type="PANTHER" id="PTHR21143:SF134">
    <property type="entry name" value="GUSTATORY RECEPTOR"/>
    <property type="match status" value="1"/>
</dbReference>
<dbReference type="GO" id="GO:0005886">
    <property type="term" value="C:plasma membrane"/>
    <property type="evidence" value="ECO:0007669"/>
    <property type="project" value="UniProtKB-SubCell"/>
</dbReference>
<evidence type="ECO:0000256" key="4">
    <source>
        <dbReference type="ARBA" id="ARBA00022989"/>
    </source>
</evidence>
<dbReference type="GO" id="GO:0007165">
    <property type="term" value="P:signal transduction"/>
    <property type="evidence" value="ECO:0007669"/>
    <property type="project" value="UniProtKB-KW"/>
</dbReference>